<proteinExistence type="predicted"/>
<dbReference type="PANTHER" id="PTHR43537">
    <property type="entry name" value="TRANSCRIPTIONAL REGULATOR, GNTR FAMILY"/>
    <property type="match status" value="1"/>
</dbReference>
<dbReference type="CDD" id="cd07377">
    <property type="entry name" value="WHTH_GntR"/>
    <property type="match status" value="1"/>
</dbReference>
<dbReference type="GO" id="GO:0003677">
    <property type="term" value="F:DNA binding"/>
    <property type="evidence" value="ECO:0007669"/>
    <property type="project" value="UniProtKB-KW"/>
</dbReference>
<dbReference type="PANTHER" id="PTHR43537:SF5">
    <property type="entry name" value="UXU OPERON TRANSCRIPTIONAL REGULATOR"/>
    <property type="match status" value="1"/>
</dbReference>
<dbReference type="Pfam" id="PF00392">
    <property type="entry name" value="GntR"/>
    <property type="match status" value="1"/>
</dbReference>
<name>A0A212KJY8_9PROT</name>
<dbReference type="InterPro" id="IPR008920">
    <property type="entry name" value="TF_FadR/GntR_C"/>
</dbReference>
<dbReference type="SMART" id="SM00345">
    <property type="entry name" value="HTH_GNTR"/>
    <property type="match status" value="2"/>
</dbReference>
<dbReference type="AlphaFoldDB" id="A0A212KJY8"/>
<reference evidence="5" key="1">
    <citation type="submission" date="2016-04" db="EMBL/GenBank/DDBJ databases">
        <authorList>
            <person name="Evans L.H."/>
            <person name="Alamgir A."/>
            <person name="Owens N."/>
            <person name="Weber N.D."/>
            <person name="Virtaneva K."/>
            <person name="Barbian K."/>
            <person name="Babar A."/>
            <person name="Rosenke K."/>
        </authorList>
    </citation>
    <scope>NUCLEOTIDE SEQUENCE</scope>
    <source>
        <strain evidence="5">86</strain>
    </source>
</reference>
<dbReference type="Pfam" id="PF07729">
    <property type="entry name" value="FCD"/>
    <property type="match status" value="1"/>
</dbReference>
<organism evidence="5">
    <name type="scientific">uncultured Alphaproteobacteria bacterium</name>
    <dbReference type="NCBI Taxonomy" id="91750"/>
    <lineage>
        <taxon>Bacteria</taxon>
        <taxon>Pseudomonadati</taxon>
        <taxon>Pseudomonadota</taxon>
        <taxon>Alphaproteobacteria</taxon>
        <taxon>environmental samples</taxon>
    </lineage>
</organism>
<keyword evidence="2" id="KW-0238">DNA-binding</keyword>
<evidence type="ECO:0000256" key="2">
    <source>
        <dbReference type="ARBA" id="ARBA00023125"/>
    </source>
</evidence>
<dbReference type="InterPro" id="IPR036390">
    <property type="entry name" value="WH_DNA-bd_sf"/>
</dbReference>
<dbReference type="Gene3D" id="1.10.10.10">
    <property type="entry name" value="Winged helix-like DNA-binding domain superfamily/Winged helix DNA-binding domain"/>
    <property type="match status" value="2"/>
</dbReference>
<dbReference type="InterPro" id="IPR000524">
    <property type="entry name" value="Tscrpt_reg_HTH_GntR"/>
</dbReference>
<keyword evidence="3" id="KW-0804">Transcription</keyword>
<dbReference type="GO" id="GO:0003700">
    <property type="term" value="F:DNA-binding transcription factor activity"/>
    <property type="evidence" value="ECO:0007669"/>
    <property type="project" value="InterPro"/>
</dbReference>
<dbReference type="EMBL" id="FLUO01000002">
    <property type="protein sequence ID" value="SBW11895.1"/>
    <property type="molecule type" value="Genomic_DNA"/>
</dbReference>
<dbReference type="InterPro" id="IPR036388">
    <property type="entry name" value="WH-like_DNA-bd_sf"/>
</dbReference>
<protein>
    <submittedName>
        <fullName evidence="5">Putative regulatory protein</fullName>
    </submittedName>
</protein>
<feature type="domain" description="HTH gntR-type" evidence="4">
    <location>
        <begin position="20"/>
        <end position="87"/>
    </location>
</feature>
<keyword evidence="1" id="KW-0805">Transcription regulation</keyword>
<dbReference type="PRINTS" id="PR00035">
    <property type="entry name" value="HTHGNTR"/>
</dbReference>
<dbReference type="PROSITE" id="PS50949">
    <property type="entry name" value="HTH_GNTR"/>
    <property type="match status" value="1"/>
</dbReference>
<dbReference type="SUPFAM" id="SSF48008">
    <property type="entry name" value="GntR ligand-binding domain-like"/>
    <property type="match status" value="1"/>
</dbReference>
<sequence>MNDGMTMAKGRGRRLSGTAPRLYELAVDRVADRVLQGLLPEGAQITESMLAEQFGISRAPARRALEELARRGLVERSRGRGYRVLPCEGAPARASATLPGPVALTSLPTWERIYGEVEDEIVARISFGDWRINEVQLARHYHVSRTVARDVVGRLQQRGLLRKDESSRWVAPALSHQRIDELYELREILEPVALTKAAPNLPPGLLKAMRARIADALPGALDNGATLDRLEEEMHVDLLGYCGNQALMQAIVQPQSLLVAHRFLYRWTPRMFGDEPFLAEHVEIFDLLEAGRAKAAAVALEAHLRVARARATARVDLVREAFAVEDLPYLERVRSV</sequence>
<dbReference type="SMART" id="SM00895">
    <property type="entry name" value="FCD"/>
    <property type="match status" value="1"/>
</dbReference>
<dbReference type="SUPFAM" id="SSF46785">
    <property type="entry name" value="Winged helix' DNA-binding domain"/>
    <property type="match status" value="2"/>
</dbReference>
<dbReference type="InterPro" id="IPR011711">
    <property type="entry name" value="GntR_C"/>
</dbReference>
<evidence type="ECO:0000256" key="3">
    <source>
        <dbReference type="ARBA" id="ARBA00023163"/>
    </source>
</evidence>
<evidence type="ECO:0000313" key="5">
    <source>
        <dbReference type="EMBL" id="SBW11895.1"/>
    </source>
</evidence>
<gene>
    <name evidence="5" type="ORF">KL86APRO_20341</name>
</gene>
<evidence type="ECO:0000256" key="1">
    <source>
        <dbReference type="ARBA" id="ARBA00023015"/>
    </source>
</evidence>
<accession>A0A212KJY8</accession>
<dbReference type="Gene3D" id="1.20.120.530">
    <property type="entry name" value="GntR ligand-binding domain-like"/>
    <property type="match status" value="1"/>
</dbReference>
<evidence type="ECO:0000259" key="4">
    <source>
        <dbReference type="PROSITE" id="PS50949"/>
    </source>
</evidence>